<dbReference type="GO" id="GO:0005634">
    <property type="term" value="C:nucleus"/>
    <property type="evidence" value="ECO:0007669"/>
    <property type="project" value="UniProtKB-SubCell"/>
</dbReference>
<dbReference type="InterPro" id="IPR009057">
    <property type="entry name" value="Homeodomain-like_sf"/>
</dbReference>
<evidence type="ECO:0000256" key="1">
    <source>
        <dbReference type="ARBA" id="ARBA00004123"/>
    </source>
</evidence>
<dbReference type="Gene3D" id="1.10.10.60">
    <property type="entry name" value="Homeodomain-like"/>
    <property type="match status" value="1"/>
</dbReference>
<feature type="region of interest" description="Disordered" evidence="4">
    <location>
        <begin position="109"/>
        <end position="181"/>
    </location>
</feature>
<gene>
    <name evidence="6" type="ORF">OLEA9_A047299</name>
</gene>
<comment type="caution">
    <text evidence="6">The sequence shown here is derived from an EMBL/GenBank/DDBJ whole genome shotgun (WGS) entry which is preliminary data.</text>
</comment>
<reference evidence="6 7" key="1">
    <citation type="submission" date="2019-12" db="EMBL/GenBank/DDBJ databases">
        <authorList>
            <person name="Alioto T."/>
            <person name="Alioto T."/>
            <person name="Gomez Garrido J."/>
        </authorList>
    </citation>
    <scope>NUCLEOTIDE SEQUENCE [LARGE SCALE GENOMIC DNA]</scope>
</reference>
<feature type="compositionally biased region" description="Polar residues" evidence="4">
    <location>
        <begin position="159"/>
        <end position="170"/>
    </location>
</feature>
<feature type="compositionally biased region" description="Acidic residues" evidence="4">
    <location>
        <begin position="127"/>
        <end position="145"/>
    </location>
</feature>
<proteinExistence type="predicted"/>
<dbReference type="PROSITE" id="PS50071">
    <property type="entry name" value="HOMEOBOX_2"/>
    <property type="match status" value="1"/>
</dbReference>
<dbReference type="PANTHER" id="PTHR46777:SF5">
    <property type="entry name" value="WUSCHEL-RELATED HOMEOBOX 13"/>
    <property type="match status" value="1"/>
</dbReference>
<accession>A0A8S0QHF0</accession>
<dbReference type="GO" id="GO:0003700">
    <property type="term" value="F:DNA-binding transcription factor activity"/>
    <property type="evidence" value="ECO:0007669"/>
    <property type="project" value="InterPro"/>
</dbReference>
<evidence type="ECO:0000256" key="3">
    <source>
        <dbReference type="RuleBase" id="RU000682"/>
    </source>
</evidence>
<dbReference type="InterPro" id="IPR044559">
    <property type="entry name" value="WOX13-like"/>
</dbReference>
<protein>
    <submittedName>
        <fullName evidence="6">WUSCHEL-related homeobox 8</fullName>
    </submittedName>
</protein>
<evidence type="ECO:0000313" key="7">
    <source>
        <dbReference type="Proteomes" id="UP000594638"/>
    </source>
</evidence>
<feature type="domain" description="Homeobox" evidence="5">
    <location>
        <begin position="64"/>
        <end position="116"/>
    </location>
</feature>
<dbReference type="InterPro" id="IPR001356">
    <property type="entry name" value="HD"/>
</dbReference>
<dbReference type="SMART" id="SM00389">
    <property type="entry name" value="HOX"/>
    <property type="match status" value="1"/>
</dbReference>
<organism evidence="6 7">
    <name type="scientific">Olea europaea subsp. europaea</name>
    <dbReference type="NCBI Taxonomy" id="158383"/>
    <lineage>
        <taxon>Eukaryota</taxon>
        <taxon>Viridiplantae</taxon>
        <taxon>Streptophyta</taxon>
        <taxon>Embryophyta</taxon>
        <taxon>Tracheophyta</taxon>
        <taxon>Spermatophyta</taxon>
        <taxon>Magnoliopsida</taxon>
        <taxon>eudicotyledons</taxon>
        <taxon>Gunneridae</taxon>
        <taxon>Pentapetalae</taxon>
        <taxon>asterids</taxon>
        <taxon>lamiids</taxon>
        <taxon>Lamiales</taxon>
        <taxon>Oleaceae</taxon>
        <taxon>Oleeae</taxon>
        <taxon>Olea</taxon>
    </lineage>
</organism>
<keyword evidence="2 3" id="KW-0539">Nucleus</keyword>
<keyword evidence="7" id="KW-1185">Reference proteome</keyword>
<keyword evidence="2 3" id="KW-0238">DNA-binding</keyword>
<dbReference type="Pfam" id="PF00046">
    <property type="entry name" value="Homeodomain"/>
    <property type="match status" value="1"/>
</dbReference>
<dbReference type="EMBL" id="CACTIH010001907">
    <property type="protein sequence ID" value="CAA2968422.1"/>
    <property type="molecule type" value="Genomic_DNA"/>
</dbReference>
<dbReference type="GO" id="GO:0003677">
    <property type="term" value="F:DNA binding"/>
    <property type="evidence" value="ECO:0007669"/>
    <property type="project" value="UniProtKB-UniRule"/>
</dbReference>
<dbReference type="OrthoDB" id="6159439at2759"/>
<dbReference type="Proteomes" id="UP000594638">
    <property type="component" value="Unassembled WGS sequence"/>
</dbReference>
<evidence type="ECO:0000313" key="6">
    <source>
        <dbReference type="EMBL" id="CAA2968422.1"/>
    </source>
</evidence>
<evidence type="ECO:0000256" key="4">
    <source>
        <dbReference type="SAM" id="MobiDB-lite"/>
    </source>
</evidence>
<evidence type="ECO:0000256" key="2">
    <source>
        <dbReference type="PROSITE-ProRule" id="PRU00108"/>
    </source>
</evidence>
<dbReference type="PANTHER" id="PTHR46777">
    <property type="entry name" value="WUSCHEL-RELATED HOMEOBOX 13"/>
    <property type="match status" value="1"/>
</dbReference>
<dbReference type="Gramene" id="OE9A047299T1">
    <property type="protein sequence ID" value="OE9A047299C1"/>
    <property type="gene ID" value="OE9A047299"/>
</dbReference>
<name>A0A8S0QHF0_OLEEU</name>
<dbReference type="AlphaFoldDB" id="A0A8S0QHF0"/>
<feature type="DNA-binding region" description="Homeobox" evidence="2">
    <location>
        <begin position="66"/>
        <end position="117"/>
    </location>
</feature>
<comment type="subcellular location">
    <subcellularLocation>
        <location evidence="1 2 3">Nucleus</location>
    </subcellularLocation>
</comment>
<keyword evidence="2 3" id="KW-0371">Homeobox</keyword>
<dbReference type="SUPFAM" id="SSF46689">
    <property type="entry name" value="Homeodomain-like"/>
    <property type="match status" value="1"/>
</dbReference>
<evidence type="ECO:0000259" key="5">
    <source>
        <dbReference type="PROSITE" id="PS50071"/>
    </source>
</evidence>
<sequence>MEWENQQIVQQLAEEVNNGGIFVKVMTNEQIEILRKQIAVYAFVCEQLVHYHKSLTLQHNLEVQLQILELIFDQGTGTPSKQKIKEITFELSQHGQISETNAYNWFQNRRARSKRKQQAEPPNTAEPEVETDVESPNENETEPEDFQPRHALSSRTEDLSYQNLDASSAMHSMDPPRTKEA</sequence>
<dbReference type="CDD" id="cd00086">
    <property type="entry name" value="homeodomain"/>
    <property type="match status" value="1"/>
</dbReference>